<keyword evidence="1" id="KW-0472">Membrane</keyword>
<dbReference type="OrthoDB" id="6197657at2"/>
<keyword evidence="1" id="KW-0812">Transmembrane</keyword>
<dbReference type="AlphaFoldDB" id="A0A140HL78"/>
<dbReference type="PROSITE" id="PS51257">
    <property type="entry name" value="PROKAR_LIPOPROTEIN"/>
    <property type="match status" value="1"/>
</dbReference>
<sequence>MWLQRLGWVAWPAFLAACMLELIVFAVADPLELQWGGGPLGWSRRSVYTVSFFVFWVVSLGPCALAILLHMRPAEVNECPFDPSQRPEGCPGSLSSRTP</sequence>
<evidence type="ECO:0000313" key="2">
    <source>
        <dbReference type="EMBL" id="AMO25611.1"/>
    </source>
</evidence>
<feature type="transmembrane region" description="Helical" evidence="1">
    <location>
        <begin position="7"/>
        <end position="28"/>
    </location>
</feature>
<evidence type="ECO:0000313" key="3">
    <source>
        <dbReference type="Proteomes" id="UP000070433"/>
    </source>
</evidence>
<organism evidence="2 3">
    <name type="scientific">Ramlibacter tataouinensis</name>
    <dbReference type="NCBI Taxonomy" id="94132"/>
    <lineage>
        <taxon>Bacteria</taxon>
        <taxon>Pseudomonadati</taxon>
        <taxon>Pseudomonadota</taxon>
        <taxon>Betaproteobacteria</taxon>
        <taxon>Burkholderiales</taxon>
        <taxon>Comamonadaceae</taxon>
        <taxon>Ramlibacter</taxon>
    </lineage>
</organism>
<dbReference type="EMBL" id="CP010951">
    <property type="protein sequence ID" value="AMO25611.1"/>
    <property type="molecule type" value="Genomic_DNA"/>
</dbReference>
<accession>A0A140HL78</accession>
<keyword evidence="1" id="KW-1133">Transmembrane helix</keyword>
<keyword evidence="3" id="KW-1185">Reference proteome</keyword>
<evidence type="ECO:0000256" key="1">
    <source>
        <dbReference type="SAM" id="Phobius"/>
    </source>
</evidence>
<feature type="transmembrane region" description="Helical" evidence="1">
    <location>
        <begin position="48"/>
        <end position="69"/>
    </location>
</feature>
<proteinExistence type="predicted"/>
<evidence type="ECO:0008006" key="4">
    <source>
        <dbReference type="Google" id="ProtNLM"/>
    </source>
</evidence>
<name>A0A140HL78_9BURK</name>
<reference evidence="2 3" key="1">
    <citation type="journal article" date="2014" name="Int. J. Syst. Evol. Microbiol.">
        <title>Ramlibacter solisilvae sp. nov., isolated from forest soil, and emended description of the genus Ramlibacter.</title>
        <authorList>
            <person name="Lee H.J."/>
            <person name="Lee S.H."/>
            <person name="Lee S.S."/>
            <person name="Lee J.S."/>
            <person name="Kim Y."/>
            <person name="Kim S.C."/>
            <person name="Jeon C.O."/>
        </authorList>
    </citation>
    <scope>NUCLEOTIDE SEQUENCE [LARGE SCALE GENOMIC DNA]</scope>
    <source>
        <strain evidence="2 3">5-10</strain>
    </source>
</reference>
<gene>
    <name evidence="2" type="ORF">UC35_20365</name>
</gene>
<protein>
    <recommendedName>
        <fullName evidence="4">Candidate membrane protein</fullName>
    </recommendedName>
</protein>
<dbReference type="Proteomes" id="UP000070433">
    <property type="component" value="Chromosome"/>
</dbReference>